<dbReference type="EMBL" id="CYGY02000049">
    <property type="protein sequence ID" value="SIT45855.1"/>
    <property type="molecule type" value="Genomic_DNA"/>
</dbReference>
<evidence type="ECO:0000313" key="4">
    <source>
        <dbReference type="Proteomes" id="UP000195569"/>
    </source>
</evidence>
<dbReference type="PANTHER" id="PTHR30093">
    <property type="entry name" value="GENERAL SECRETION PATHWAY PROTEIN G"/>
    <property type="match status" value="1"/>
</dbReference>
<evidence type="ECO:0000256" key="2">
    <source>
        <dbReference type="SAM" id="Phobius"/>
    </source>
</evidence>
<keyword evidence="1" id="KW-0488">Methylation</keyword>
<organism evidence="3 4">
    <name type="scientific">Paraburkholderia piptadeniae</name>
    <dbReference type="NCBI Taxonomy" id="1701573"/>
    <lineage>
        <taxon>Bacteria</taxon>
        <taxon>Pseudomonadati</taxon>
        <taxon>Pseudomonadota</taxon>
        <taxon>Betaproteobacteria</taxon>
        <taxon>Burkholderiales</taxon>
        <taxon>Burkholderiaceae</taxon>
        <taxon>Paraburkholderia</taxon>
    </lineage>
</organism>
<gene>
    <name evidence="3" type="ORF">BN2476_490015</name>
</gene>
<dbReference type="Gene3D" id="3.30.700.10">
    <property type="entry name" value="Glycoprotein, Type 4 Pilin"/>
    <property type="match status" value="1"/>
</dbReference>
<dbReference type="PROSITE" id="PS00409">
    <property type="entry name" value="PROKAR_NTER_METHYL"/>
    <property type="match status" value="1"/>
</dbReference>
<name>A0A1N7SEN6_9BURK</name>
<feature type="transmembrane region" description="Helical" evidence="2">
    <location>
        <begin position="36"/>
        <end position="60"/>
    </location>
</feature>
<dbReference type="GO" id="GO:0015627">
    <property type="term" value="C:type II protein secretion system complex"/>
    <property type="evidence" value="ECO:0007669"/>
    <property type="project" value="InterPro"/>
</dbReference>
<dbReference type="PRINTS" id="PR00813">
    <property type="entry name" value="BCTERIALGSPG"/>
</dbReference>
<keyword evidence="2" id="KW-1133">Transmembrane helix</keyword>
<dbReference type="SUPFAM" id="SSF54523">
    <property type="entry name" value="Pili subunits"/>
    <property type="match status" value="1"/>
</dbReference>
<dbReference type="InterPro" id="IPR045584">
    <property type="entry name" value="Pilin-like"/>
</dbReference>
<dbReference type="AlphaFoldDB" id="A0A1N7SEN6"/>
<comment type="caution">
    <text evidence="3">The sequence shown here is derived from an EMBL/GenBank/DDBJ whole genome shotgun (WGS) entry which is preliminary data.</text>
</comment>
<dbReference type="GO" id="GO:0015628">
    <property type="term" value="P:protein secretion by the type II secretion system"/>
    <property type="evidence" value="ECO:0007669"/>
    <property type="project" value="InterPro"/>
</dbReference>
<evidence type="ECO:0000313" key="3">
    <source>
        <dbReference type="EMBL" id="SIT45855.1"/>
    </source>
</evidence>
<accession>A0A1N7SEN6</accession>
<reference evidence="3" key="1">
    <citation type="submission" date="2016-12" db="EMBL/GenBank/DDBJ databases">
        <authorList>
            <person name="Moulin L."/>
        </authorList>
    </citation>
    <scope>NUCLEOTIDE SEQUENCE [LARGE SCALE GENOMIC DNA]</scope>
    <source>
        <strain evidence="3">STM 7183</strain>
    </source>
</reference>
<keyword evidence="2" id="KW-0812">Transmembrane</keyword>
<dbReference type="Pfam" id="PF07963">
    <property type="entry name" value="N_methyl"/>
    <property type="match status" value="1"/>
</dbReference>
<protein>
    <submittedName>
        <fullName evidence="3">Secretion system X protein GspG-like protein</fullName>
    </submittedName>
</protein>
<keyword evidence="2" id="KW-0472">Membrane</keyword>
<dbReference type="PANTHER" id="PTHR30093:SF47">
    <property type="entry name" value="TYPE IV PILUS NON-CORE MINOR PILIN PILE"/>
    <property type="match status" value="1"/>
</dbReference>
<evidence type="ECO:0000256" key="1">
    <source>
        <dbReference type="ARBA" id="ARBA00022481"/>
    </source>
</evidence>
<proteinExistence type="predicted"/>
<sequence length="157" mass="16883">MSRRSRIASASTAFPIDSGERTVVSAIMKGNAMRRFCAGFTLIELVVVMAIIGLLLTIALPRYMHSIDRGKEQVRAQNLAVMRDAIDKYYGDNGAYPDTLDELVTRHYLRAIPVDPVNGDDKWAVVASPDDNKPGVYDILPASSAQGAASDAAGAGQ</sequence>
<keyword evidence="4" id="KW-1185">Reference proteome</keyword>
<dbReference type="InterPro" id="IPR012902">
    <property type="entry name" value="N_methyl_site"/>
</dbReference>
<dbReference type="NCBIfam" id="TIGR02532">
    <property type="entry name" value="IV_pilin_GFxxxE"/>
    <property type="match status" value="1"/>
</dbReference>
<dbReference type="InterPro" id="IPR000983">
    <property type="entry name" value="Bac_GSPG_pilin"/>
</dbReference>
<dbReference type="Proteomes" id="UP000195569">
    <property type="component" value="Unassembled WGS sequence"/>
</dbReference>